<dbReference type="Pfam" id="PF00415">
    <property type="entry name" value="RCC1"/>
    <property type="match status" value="4"/>
</dbReference>
<feature type="region of interest" description="Disordered" evidence="3">
    <location>
        <begin position="1"/>
        <end position="34"/>
    </location>
</feature>
<sequence>MLRRKSVYNGDGKQHDRAEVTEAGHGRAPSDLQDVGKSHLIAAHHPEVRMRSRDASISASGGLHLIPRYTDKDSATGAGNRTPEELLTALRKGTDLLKHGRLGKPKMHFFRLAEADTQLMWRSSNGKQRSIPLASVHQVVRGQATENFRRHPLPNLAHTSFSLLYTDADQAMRTLDLTCRNPQEYELWYWGLHAGQERQAALMPAASHKSATAFPVMATAPQPALASKSMSAPLQSVPAGGPELLRVASVRHAIGGGTVQGRVTGAMGWPVPEHRPGDCYAWGSCEPHSSASHGHSAASVCNGAPTAVPTLVRDSAHLDICEASVGRQHAALVTRGGELFTWGSGHAGKLGLGHTMDACSPQRVHTLWGQSIQHVAAGDHCTAAVTCDGGLYTWGDGAAQNLGYADTLRQVIPRRVELGSGQHVLQVSCGPYHSAAVTSSGALFTWGDGLCGKLGHGDQQSISEPRQVQGLAGERALHVACGVWHTAAVAAQSLSVRSAQHSRSSSGGSGLDPAEWDAIQQKMADAYSMLDEEGGQLYTWGGAFEGAAGTAASLSPRLPPKDTHQGCLGHGDKAGRLSPSRVAGALASLGVRQVECGLNLTLALTVDGRAWQMGETGAPADRRMPWEHAYVPVQVPLSGYHARSIAVGMHHAAALAEPLDQHTSPAQAGEEAGVIFAWGRGREGQLGNGLRSDSATPVSVAELQGRQVLQVACGGYHTMAVCRTRAEAEDTEERRRGYKGKMRAWFATTNAALDTAAARSTNQTYGSAKTPAILTTPQEDDRLSAPDSASPASTPTETRSGGASGGAGGLARRSMKRASLMGARAGLTLSSVTQQLRRHSGDIHILSHTLWAGLKSPSGPEGKAARHLTSSDGDEAHKQALHAEALTPASADAPRPMRESTAAAALQDAVRSSVTSSAQGAQSAALILQALQSLSAPPDATSASKAPLQGESSNSSAESGVATAVHQRKVILHRYASASEQVASALSASRTQSGETMSPQPSAKHAHSPEQEQCIQQLRDRVAYLEHLVADGRGGSSRLRAPGLPTGLPTVPLPTPQTDPDSKVILPKTPDVRGTLDEAPEDELNRRTLPIRRVLQLSPDRAKSSTAAQSHRISASKTLTLGGVSSAPLWQEDSPEELKFPAVEPRQGKQQPSLRQRYSAMLAAASAPQQQLPDSSCSSSNTHLGSPLSHAGQLGSPAVLSKDTASSMAAVESAVPVSMERSAAATASNTNADNNTFPDKTAEQHLRRTSSGGAQSRRAGARSEKAELLAIKRQLQEREQRLHQKEQLMQATYARLMFPGGTSSSGQGLCTPATPDQTTSSNQKSTGQIRPPAYQSGSHSPHSDREVGSAALSSAASSCYHSPAGSEAGCDAGCDDLSTAQRSHLLRSHTAPSQAASGSQARAFPSAAARMEALHGLGIKGEQPVPAQHQGSEVALADAAAVPAGEQSALYLPASEIGRTPVGGDGSMQIGRSNYRVFLDAITAARQDKPSPQRAHEPDADQQSTPAAVQRALSSELYAA</sequence>
<feature type="repeat" description="RCC1" evidence="2">
    <location>
        <begin position="535"/>
        <end position="607"/>
    </location>
</feature>
<feature type="region of interest" description="Disordered" evidence="3">
    <location>
        <begin position="937"/>
        <end position="961"/>
    </location>
</feature>
<evidence type="ECO:0000313" key="6">
    <source>
        <dbReference type="Proteomes" id="UP001314263"/>
    </source>
</evidence>
<dbReference type="EMBL" id="CAUYUE010000017">
    <property type="protein sequence ID" value="CAK0787580.1"/>
    <property type="molecule type" value="Genomic_DNA"/>
</dbReference>
<feature type="region of interest" description="Disordered" evidence="3">
    <location>
        <begin position="986"/>
        <end position="1008"/>
    </location>
</feature>
<dbReference type="PANTHER" id="PTHR22870:SF360">
    <property type="entry name" value="ULTRAVIOLET-B RECEPTOR UVR8"/>
    <property type="match status" value="1"/>
</dbReference>
<feature type="repeat" description="RCC1" evidence="2">
    <location>
        <begin position="441"/>
        <end position="492"/>
    </location>
</feature>
<keyword evidence="1" id="KW-0677">Repeat</keyword>
<dbReference type="InterPro" id="IPR051210">
    <property type="entry name" value="Ub_ligase/GEF_domain"/>
</dbReference>
<feature type="repeat" description="RCC1" evidence="2">
    <location>
        <begin position="337"/>
        <end position="388"/>
    </location>
</feature>
<dbReference type="SUPFAM" id="SSF50985">
    <property type="entry name" value="RCC1/BLIP-II"/>
    <property type="match status" value="2"/>
</dbReference>
<dbReference type="InterPro" id="IPR011993">
    <property type="entry name" value="PH-like_dom_sf"/>
</dbReference>
<feature type="region of interest" description="Disordered" evidence="3">
    <location>
        <begin position="1034"/>
        <end position="1076"/>
    </location>
</feature>
<dbReference type="PROSITE" id="PS00626">
    <property type="entry name" value="RCC1_2"/>
    <property type="match status" value="3"/>
</dbReference>
<feature type="region of interest" description="Disordered" evidence="3">
    <location>
        <begin position="1221"/>
        <end position="1265"/>
    </location>
</feature>
<dbReference type="InterPro" id="IPR001849">
    <property type="entry name" value="PH_domain"/>
</dbReference>
<dbReference type="Gene3D" id="2.30.29.30">
    <property type="entry name" value="Pleckstrin-homology domain (PH domain)/Phosphotyrosine-binding domain (PTB)"/>
    <property type="match status" value="1"/>
</dbReference>
<feature type="region of interest" description="Disordered" evidence="3">
    <location>
        <begin position="1482"/>
        <end position="1520"/>
    </location>
</feature>
<feature type="region of interest" description="Disordered" evidence="3">
    <location>
        <begin position="1126"/>
        <end position="1196"/>
    </location>
</feature>
<proteinExistence type="predicted"/>
<dbReference type="InterPro" id="IPR009091">
    <property type="entry name" value="RCC1/BLIP-II"/>
</dbReference>
<dbReference type="Gene3D" id="2.130.10.30">
    <property type="entry name" value="Regulator of chromosome condensation 1/beta-lactamase-inhibitor protein II"/>
    <property type="match status" value="2"/>
</dbReference>
<feature type="region of interest" description="Disordered" evidence="3">
    <location>
        <begin position="759"/>
        <end position="814"/>
    </location>
</feature>
<feature type="compositionally biased region" description="Low complexity" evidence="3">
    <location>
        <begin position="785"/>
        <end position="801"/>
    </location>
</feature>
<feature type="region of interest" description="Disordered" evidence="3">
    <location>
        <begin position="855"/>
        <end position="875"/>
    </location>
</feature>
<feature type="repeat" description="RCC1" evidence="2">
    <location>
        <begin position="389"/>
        <end position="440"/>
    </location>
</feature>
<dbReference type="PANTHER" id="PTHR22870">
    <property type="entry name" value="REGULATOR OF CHROMOSOME CONDENSATION"/>
    <property type="match status" value="1"/>
</dbReference>
<gene>
    <name evidence="5" type="ORF">CVIRNUC_010802</name>
</gene>
<dbReference type="PROSITE" id="PS50003">
    <property type="entry name" value="PH_DOMAIN"/>
    <property type="match status" value="1"/>
</dbReference>
<organism evidence="5 6">
    <name type="scientific">Coccomyxa viridis</name>
    <dbReference type="NCBI Taxonomy" id="1274662"/>
    <lineage>
        <taxon>Eukaryota</taxon>
        <taxon>Viridiplantae</taxon>
        <taxon>Chlorophyta</taxon>
        <taxon>core chlorophytes</taxon>
        <taxon>Trebouxiophyceae</taxon>
        <taxon>Trebouxiophyceae incertae sedis</taxon>
        <taxon>Coccomyxaceae</taxon>
        <taxon>Coccomyxa</taxon>
    </lineage>
</organism>
<feature type="repeat" description="RCC1" evidence="2">
    <location>
        <begin position="277"/>
        <end position="336"/>
    </location>
</feature>
<feature type="compositionally biased region" description="Polar residues" evidence="3">
    <location>
        <begin position="986"/>
        <end position="1001"/>
    </location>
</feature>
<dbReference type="CDD" id="cd13365">
    <property type="entry name" value="PH_PLC_plant-like"/>
    <property type="match status" value="1"/>
</dbReference>
<evidence type="ECO:0000256" key="3">
    <source>
        <dbReference type="SAM" id="MobiDB-lite"/>
    </source>
</evidence>
<dbReference type="SUPFAM" id="SSF50729">
    <property type="entry name" value="PH domain-like"/>
    <property type="match status" value="1"/>
</dbReference>
<feature type="compositionally biased region" description="Low complexity" evidence="3">
    <location>
        <begin position="1222"/>
        <end position="1236"/>
    </location>
</feature>
<dbReference type="PRINTS" id="PR00633">
    <property type="entry name" value="RCCNDNSATION"/>
</dbReference>
<evidence type="ECO:0000256" key="2">
    <source>
        <dbReference type="PROSITE-ProRule" id="PRU00235"/>
    </source>
</evidence>
<evidence type="ECO:0000256" key="1">
    <source>
        <dbReference type="ARBA" id="ARBA00022737"/>
    </source>
</evidence>
<dbReference type="PROSITE" id="PS50012">
    <property type="entry name" value="RCC1_3"/>
    <property type="match status" value="6"/>
</dbReference>
<feature type="compositionally biased region" description="Polar residues" evidence="3">
    <location>
        <begin position="1301"/>
        <end position="1328"/>
    </location>
</feature>
<evidence type="ECO:0000259" key="4">
    <source>
        <dbReference type="PROSITE" id="PS50003"/>
    </source>
</evidence>
<dbReference type="InterPro" id="IPR000408">
    <property type="entry name" value="Reg_chr_condens"/>
</dbReference>
<name>A0AAV1IN86_9CHLO</name>
<feature type="domain" description="PH" evidence="4">
    <location>
        <begin position="88"/>
        <end position="197"/>
    </location>
</feature>
<evidence type="ECO:0000313" key="5">
    <source>
        <dbReference type="EMBL" id="CAK0787580.1"/>
    </source>
</evidence>
<keyword evidence="6" id="KW-1185">Reference proteome</keyword>
<feature type="compositionally biased region" description="Low complexity" evidence="3">
    <location>
        <begin position="1159"/>
        <end position="1173"/>
    </location>
</feature>
<feature type="compositionally biased region" description="Basic and acidic residues" evidence="3">
    <location>
        <begin position="12"/>
        <end position="25"/>
    </location>
</feature>
<protein>
    <recommendedName>
        <fullName evidence="4">PH domain-containing protein</fullName>
    </recommendedName>
</protein>
<accession>A0AAV1IN86</accession>
<feature type="repeat" description="RCC1" evidence="2">
    <location>
        <begin position="673"/>
        <end position="724"/>
    </location>
</feature>
<feature type="compositionally biased region" description="Polar residues" evidence="3">
    <location>
        <begin position="1174"/>
        <end position="1184"/>
    </location>
</feature>
<feature type="region of interest" description="Disordered" evidence="3">
    <location>
        <begin position="1298"/>
        <end position="1349"/>
    </location>
</feature>
<feature type="compositionally biased region" description="Polar residues" evidence="3">
    <location>
        <begin position="762"/>
        <end position="777"/>
    </location>
</feature>
<comment type="caution">
    <text evidence="5">The sequence shown here is derived from an EMBL/GenBank/DDBJ whole genome shotgun (WGS) entry which is preliminary data.</text>
</comment>
<reference evidence="5 6" key="1">
    <citation type="submission" date="2023-10" db="EMBL/GenBank/DDBJ databases">
        <authorList>
            <person name="Maclean D."/>
            <person name="Macfadyen A."/>
        </authorList>
    </citation>
    <scope>NUCLEOTIDE SEQUENCE [LARGE SCALE GENOMIC DNA]</scope>
</reference>
<feature type="compositionally biased region" description="Basic and acidic residues" evidence="3">
    <location>
        <begin position="1486"/>
        <end position="1499"/>
    </location>
</feature>
<dbReference type="Proteomes" id="UP001314263">
    <property type="component" value="Unassembled WGS sequence"/>
</dbReference>